<dbReference type="InterPro" id="IPR008972">
    <property type="entry name" value="Cupredoxin"/>
</dbReference>
<evidence type="ECO:0000313" key="2">
    <source>
        <dbReference type="EMBL" id="ALP52309.1"/>
    </source>
</evidence>
<evidence type="ECO:0000313" key="3">
    <source>
        <dbReference type="Proteomes" id="UP000055136"/>
    </source>
</evidence>
<sequence length="118" mass="13218">MSLWVNLLGLFLIGFIVWWFWLARPAQVRAVSDSVDVIVDNGVYTPATIEVNSGATVNLNFIRRDASPCAEQVIFPDLEISVELPLNQTKRVEITPPQAGEFAFTCQMGMYRGMLIVK</sequence>
<feature type="domain" description="EfeO-type cupredoxin-like" evidence="1">
    <location>
        <begin position="13"/>
        <end position="117"/>
    </location>
</feature>
<accession>A0A0S2TAY5</accession>
<name>A0A0S2TAY5_9GAMM</name>
<organism evidence="2 3">
    <name type="scientific">Candidatus Tenderia electrophaga</name>
    <dbReference type="NCBI Taxonomy" id="1748243"/>
    <lineage>
        <taxon>Bacteria</taxon>
        <taxon>Pseudomonadati</taxon>
        <taxon>Pseudomonadota</taxon>
        <taxon>Gammaproteobacteria</taxon>
        <taxon>Candidatus Tenderiales</taxon>
        <taxon>Candidatus Tenderiaceae</taxon>
        <taxon>Candidatus Tenderia</taxon>
    </lineage>
</organism>
<dbReference type="STRING" id="1748243.Tel_03650"/>
<evidence type="ECO:0000259" key="1">
    <source>
        <dbReference type="Pfam" id="PF13473"/>
    </source>
</evidence>
<dbReference type="EMBL" id="CP013099">
    <property type="protein sequence ID" value="ALP52309.1"/>
    <property type="molecule type" value="Genomic_DNA"/>
</dbReference>
<dbReference type="InterPro" id="IPR028096">
    <property type="entry name" value="EfeO_Cupredoxin"/>
</dbReference>
<dbReference type="KEGG" id="tee:Tel_03650"/>
<dbReference type="Proteomes" id="UP000055136">
    <property type="component" value="Chromosome"/>
</dbReference>
<proteinExistence type="predicted"/>
<dbReference type="AlphaFoldDB" id="A0A0S2TAY5"/>
<dbReference type="Pfam" id="PF13473">
    <property type="entry name" value="Cupredoxin_1"/>
    <property type="match status" value="1"/>
</dbReference>
<reference evidence="2" key="1">
    <citation type="submission" date="2015-10" db="EMBL/GenBank/DDBJ databases">
        <title>Description of Candidatus Tenderia electrophaga gen. nov, sp. nov., an Uncultivated Electroautotroph from a Biocathode Enrichment.</title>
        <authorList>
            <person name="Eddie B.J."/>
            <person name="Malanoski A.P."/>
            <person name="Wang Z."/>
            <person name="Hall R.J."/>
            <person name="Oh S.D."/>
            <person name="Heiner C."/>
            <person name="Lin B."/>
            <person name="Strycharz-Glaven S.M."/>
        </authorList>
    </citation>
    <scope>NUCLEOTIDE SEQUENCE [LARGE SCALE GENOMIC DNA]</scope>
    <source>
        <strain evidence="2">NRL1</strain>
    </source>
</reference>
<gene>
    <name evidence="2" type="ORF">Tel_03650</name>
</gene>
<protein>
    <submittedName>
        <fullName evidence="2">Plastocyanin</fullName>
    </submittedName>
</protein>
<dbReference type="Gene3D" id="2.60.40.420">
    <property type="entry name" value="Cupredoxins - blue copper proteins"/>
    <property type="match status" value="1"/>
</dbReference>
<keyword evidence="3" id="KW-1185">Reference proteome</keyword>
<dbReference type="SUPFAM" id="SSF49503">
    <property type="entry name" value="Cupredoxins"/>
    <property type="match status" value="1"/>
</dbReference>